<dbReference type="EMBL" id="LIZY01000014">
    <property type="protein sequence ID" value="KPJ64654.1"/>
    <property type="molecule type" value="Genomic_DNA"/>
</dbReference>
<accession>A0A0S7XQB2</accession>
<evidence type="ECO:0000313" key="2">
    <source>
        <dbReference type="Proteomes" id="UP000052020"/>
    </source>
</evidence>
<reference evidence="1 2" key="1">
    <citation type="journal article" date="2015" name="Microbiome">
        <title>Genomic resolution of linkages in carbon, nitrogen, and sulfur cycling among widespread estuary sediment bacteria.</title>
        <authorList>
            <person name="Baker B.J."/>
            <person name="Lazar C.S."/>
            <person name="Teske A.P."/>
            <person name="Dick G.J."/>
        </authorList>
    </citation>
    <scope>NUCLEOTIDE SEQUENCE [LARGE SCALE GENOMIC DNA]</scope>
    <source>
        <strain evidence="1">DG_56</strain>
    </source>
</reference>
<evidence type="ECO:0000313" key="1">
    <source>
        <dbReference type="EMBL" id="KPJ64654.1"/>
    </source>
</evidence>
<dbReference type="InterPro" id="IPR013783">
    <property type="entry name" value="Ig-like_fold"/>
</dbReference>
<dbReference type="Pfam" id="PF17957">
    <property type="entry name" value="Big_7"/>
    <property type="match status" value="1"/>
</dbReference>
<dbReference type="AlphaFoldDB" id="A0A0S7XQB2"/>
<sequence>MRVGLARLTAGLLGLAALSALRPADLEAAGNRVAIVSPKAGSTVSGTVTIRVTVTGEPTPDYLILAVDQDRPYSTNCQPYNIEFDTTQYGDGVHYIWAEAYTRAALIGVSERVKLVVSNGSQPPAMPDWLTSAPSDRSAPVAVSPELVFPGPAMPMVAEPSPMLGDAEAMPPSLSVVVMGKQLRSDVSSAPCSSVLGRSFIGKRTSA</sequence>
<dbReference type="Proteomes" id="UP000052020">
    <property type="component" value="Unassembled WGS sequence"/>
</dbReference>
<proteinExistence type="predicted"/>
<dbReference type="Gene3D" id="2.60.40.10">
    <property type="entry name" value="Immunoglobulins"/>
    <property type="match status" value="1"/>
</dbReference>
<organism evidence="1 2">
    <name type="scientific">candidate division KD3-62 bacterium DG_56</name>
    <dbReference type="NCBI Taxonomy" id="1704032"/>
    <lineage>
        <taxon>Bacteria</taxon>
        <taxon>candidate division KD3-62</taxon>
    </lineage>
</organism>
<gene>
    <name evidence="1" type="ORF">AMK68_01060</name>
</gene>
<protein>
    <submittedName>
        <fullName evidence="1">Uncharacterized protein</fullName>
    </submittedName>
</protein>
<name>A0A0S7XQB2_9BACT</name>
<comment type="caution">
    <text evidence="1">The sequence shown here is derived from an EMBL/GenBank/DDBJ whole genome shotgun (WGS) entry which is preliminary data.</text>
</comment>